<protein>
    <recommendedName>
        <fullName evidence="9">Membrane protein BRI3</fullName>
    </recommendedName>
    <alternativeName>
        <fullName evidence="10">Brain protein I3</fullName>
    </alternativeName>
</protein>
<dbReference type="GO" id="GO:0048471">
    <property type="term" value="C:perinuclear region of cytoplasm"/>
    <property type="evidence" value="ECO:0007669"/>
    <property type="project" value="UniProtKB-SubCell"/>
</dbReference>
<reference evidence="14 15" key="1">
    <citation type="journal article" date="2016" name="Nat. Commun.">
        <title>Extremotolerant tardigrade genome and improved radiotolerance of human cultured cells by tardigrade-unique protein.</title>
        <authorList>
            <person name="Hashimoto T."/>
            <person name="Horikawa D.D."/>
            <person name="Saito Y."/>
            <person name="Kuwahara H."/>
            <person name="Kozuka-Hata H."/>
            <person name="Shin-I T."/>
            <person name="Minakuchi Y."/>
            <person name="Ohishi K."/>
            <person name="Motoyama A."/>
            <person name="Aizu T."/>
            <person name="Enomoto A."/>
            <person name="Kondo K."/>
            <person name="Tanaka S."/>
            <person name="Hara Y."/>
            <person name="Koshikawa S."/>
            <person name="Sagara H."/>
            <person name="Miura T."/>
            <person name="Yokobori S."/>
            <person name="Miyagawa K."/>
            <person name="Suzuki Y."/>
            <person name="Kubo T."/>
            <person name="Oyama M."/>
            <person name="Kohara Y."/>
            <person name="Fujiyama A."/>
            <person name="Arakawa K."/>
            <person name="Katayama T."/>
            <person name="Toyoda A."/>
            <person name="Kunieda T."/>
        </authorList>
    </citation>
    <scope>NUCLEOTIDE SEQUENCE [LARGE SCALE GENOMIC DNA]</scope>
    <source>
        <strain evidence="14 15">YOKOZUNA-1</strain>
    </source>
</reference>
<comment type="subcellular location">
    <subcellularLocation>
        <location evidence="2">Cytoplasm</location>
        <location evidence="2">Perinuclear region</location>
    </subcellularLocation>
    <subcellularLocation>
        <location evidence="1">Lysosome membrane</location>
        <topology evidence="1">Multi-pass membrane protein</topology>
    </subcellularLocation>
</comment>
<evidence type="ECO:0000256" key="10">
    <source>
        <dbReference type="ARBA" id="ARBA00035449"/>
    </source>
</evidence>
<sequence length="128" mass="13633">MDNREASSGDAPALTETPAYAEMASHSKRSEPANDDPKTPLDLRTGYQYGSASVEEGFYGSTGDRTPLIQDYANISVVGSCPACRVGVLDDHFTCGGILCAIFLFPLGILCCLGSRQRRCSNCQAVFG</sequence>
<dbReference type="GO" id="GO:0005765">
    <property type="term" value="C:lysosomal membrane"/>
    <property type="evidence" value="ECO:0007669"/>
    <property type="project" value="UniProtKB-SubCell"/>
</dbReference>
<evidence type="ECO:0000256" key="6">
    <source>
        <dbReference type="ARBA" id="ARBA00022989"/>
    </source>
</evidence>
<keyword evidence="15" id="KW-1185">Reference proteome</keyword>
<evidence type="ECO:0000256" key="8">
    <source>
        <dbReference type="ARBA" id="ARBA00023228"/>
    </source>
</evidence>
<dbReference type="EMBL" id="BDGG01000004">
    <property type="protein sequence ID" value="GAU97874.1"/>
    <property type="molecule type" value="Genomic_DNA"/>
</dbReference>
<evidence type="ECO:0000256" key="5">
    <source>
        <dbReference type="ARBA" id="ARBA00022692"/>
    </source>
</evidence>
<accession>A0A1D1V8A3</accession>
<evidence type="ECO:0000256" key="13">
    <source>
        <dbReference type="SAM" id="Phobius"/>
    </source>
</evidence>
<evidence type="ECO:0000256" key="3">
    <source>
        <dbReference type="ARBA" id="ARBA00008090"/>
    </source>
</evidence>
<comment type="similarity">
    <text evidence="3">Belongs to the BRI3 family.</text>
</comment>
<keyword evidence="8" id="KW-0458">Lysosome</keyword>
<evidence type="ECO:0000256" key="4">
    <source>
        <dbReference type="ARBA" id="ARBA00022490"/>
    </source>
</evidence>
<keyword evidence="5 13" id="KW-0812">Transmembrane</keyword>
<evidence type="ECO:0000256" key="2">
    <source>
        <dbReference type="ARBA" id="ARBA00004556"/>
    </source>
</evidence>
<proteinExistence type="inferred from homology"/>
<feature type="compositionally biased region" description="Basic and acidic residues" evidence="12">
    <location>
        <begin position="28"/>
        <end position="41"/>
    </location>
</feature>
<dbReference type="OrthoDB" id="2564984at2759"/>
<organism evidence="14 15">
    <name type="scientific">Ramazzottius varieornatus</name>
    <name type="common">Water bear</name>
    <name type="synonym">Tardigrade</name>
    <dbReference type="NCBI Taxonomy" id="947166"/>
    <lineage>
        <taxon>Eukaryota</taxon>
        <taxon>Metazoa</taxon>
        <taxon>Ecdysozoa</taxon>
        <taxon>Tardigrada</taxon>
        <taxon>Eutardigrada</taxon>
        <taxon>Parachela</taxon>
        <taxon>Hypsibioidea</taxon>
        <taxon>Ramazzottiidae</taxon>
        <taxon>Ramazzottius</taxon>
    </lineage>
</organism>
<keyword evidence="6 13" id="KW-1133">Transmembrane helix</keyword>
<evidence type="ECO:0000256" key="7">
    <source>
        <dbReference type="ARBA" id="ARBA00023136"/>
    </source>
</evidence>
<keyword evidence="7 13" id="KW-0472">Membrane</keyword>
<evidence type="ECO:0000256" key="1">
    <source>
        <dbReference type="ARBA" id="ARBA00004155"/>
    </source>
</evidence>
<dbReference type="Proteomes" id="UP000186922">
    <property type="component" value="Unassembled WGS sequence"/>
</dbReference>
<dbReference type="AlphaFoldDB" id="A0A1D1V8A3"/>
<gene>
    <name evidence="14" type="primary">RvY_09100-1</name>
    <name evidence="14" type="synonym">RvY_09100.1</name>
    <name evidence="14" type="ORF">RvY_09100</name>
</gene>
<dbReference type="InterPro" id="IPR019317">
    <property type="entry name" value="BRI3"/>
</dbReference>
<keyword evidence="4" id="KW-0963">Cytoplasm</keyword>
<evidence type="ECO:0000256" key="11">
    <source>
        <dbReference type="ARBA" id="ARBA00046593"/>
    </source>
</evidence>
<comment type="subunit">
    <text evidence="11">Interacts with BRI3BP. Interacts with MGAT1 and IFITM3.</text>
</comment>
<evidence type="ECO:0000313" key="14">
    <source>
        <dbReference type="EMBL" id="GAU97874.1"/>
    </source>
</evidence>
<dbReference type="PANTHER" id="PTHR13551">
    <property type="entry name" value="BRAIN PROTEIN I3"/>
    <property type="match status" value="1"/>
</dbReference>
<feature type="region of interest" description="Disordered" evidence="12">
    <location>
        <begin position="1"/>
        <end position="45"/>
    </location>
</feature>
<feature type="transmembrane region" description="Helical" evidence="13">
    <location>
        <begin position="96"/>
        <end position="114"/>
    </location>
</feature>
<evidence type="ECO:0000256" key="12">
    <source>
        <dbReference type="SAM" id="MobiDB-lite"/>
    </source>
</evidence>
<name>A0A1D1V8A3_RAMVA</name>
<dbReference type="Pfam" id="PF10164">
    <property type="entry name" value="BRI3"/>
    <property type="match status" value="1"/>
</dbReference>
<evidence type="ECO:0000256" key="9">
    <source>
        <dbReference type="ARBA" id="ARBA00035284"/>
    </source>
</evidence>
<evidence type="ECO:0000313" key="15">
    <source>
        <dbReference type="Proteomes" id="UP000186922"/>
    </source>
</evidence>
<dbReference type="PANTHER" id="PTHR13551:SF1">
    <property type="entry name" value="MEMBRANE PROTEIN BRI3"/>
    <property type="match status" value="1"/>
</dbReference>
<comment type="caution">
    <text evidence="14">The sequence shown here is derived from an EMBL/GenBank/DDBJ whole genome shotgun (WGS) entry which is preliminary data.</text>
</comment>